<dbReference type="InParanoid" id="A0A4R2PR31"/>
<protein>
    <submittedName>
        <fullName evidence="1">Uncharacterized protein</fullName>
    </submittedName>
</protein>
<keyword evidence="2" id="KW-1185">Reference proteome</keyword>
<accession>A0A4R2PR31</accession>
<dbReference type="AlphaFoldDB" id="A0A4R2PR31"/>
<comment type="caution">
    <text evidence="1">The sequence shown here is derived from an EMBL/GenBank/DDBJ whole genome shotgun (WGS) entry which is preliminary data.</text>
</comment>
<dbReference type="Proteomes" id="UP000295399">
    <property type="component" value="Unassembled WGS sequence"/>
</dbReference>
<sequence length="54" mass="6342">MRERFANYAQTNFIAEPVSALEALKKDGWDFFIKKTPEIFFTEDSIVTNKNQIK</sequence>
<evidence type="ECO:0000313" key="1">
    <source>
        <dbReference type="EMBL" id="TCP38303.1"/>
    </source>
</evidence>
<reference evidence="1 2" key="1">
    <citation type="submission" date="2019-03" db="EMBL/GenBank/DDBJ databases">
        <title>Genomic Encyclopedia of Type Strains, Phase IV (KMG-IV): sequencing the most valuable type-strain genomes for metagenomic binning, comparative biology and taxonomic classification.</title>
        <authorList>
            <person name="Goeker M."/>
        </authorList>
    </citation>
    <scope>NUCLEOTIDE SEQUENCE [LARGE SCALE GENOMIC DNA]</scope>
    <source>
        <strain evidence="1 2">DSM 2132</strain>
    </source>
</reference>
<organism evidence="1 2">
    <name type="scientific">Rhodothalassium salexigens DSM 2132</name>
    <dbReference type="NCBI Taxonomy" id="1188247"/>
    <lineage>
        <taxon>Bacteria</taxon>
        <taxon>Pseudomonadati</taxon>
        <taxon>Pseudomonadota</taxon>
        <taxon>Alphaproteobacteria</taxon>
        <taxon>Rhodothalassiales</taxon>
        <taxon>Rhodothalassiaceae</taxon>
        <taxon>Rhodothalassium</taxon>
    </lineage>
</organism>
<gene>
    <name evidence="1" type="ORF">EV659_101202</name>
</gene>
<dbReference type="EMBL" id="SLXO01000001">
    <property type="protein sequence ID" value="TCP38303.1"/>
    <property type="molecule type" value="Genomic_DNA"/>
</dbReference>
<name>A0A4R2PR31_RHOSA</name>
<evidence type="ECO:0000313" key="2">
    <source>
        <dbReference type="Proteomes" id="UP000295399"/>
    </source>
</evidence>
<proteinExistence type="predicted"/>